<evidence type="ECO:0000313" key="3">
    <source>
        <dbReference type="Proteomes" id="UP001148614"/>
    </source>
</evidence>
<reference evidence="2" key="1">
    <citation type="submission" date="2022-07" db="EMBL/GenBank/DDBJ databases">
        <title>Genome Sequence of Xylaria arbuscula.</title>
        <authorList>
            <person name="Buettner E."/>
        </authorList>
    </citation>
    <scope>NUCLEOTIDE SEQUENCE</scope>
    <source>
        <strain evidence="2">VT107</strain>
    </source>
</reference>
<feature type="region of interest" description="Disordered" evidence="1">
    <location>
        <begin position="39"/>
        <end position="72"/>
    </location>
</feature>
<gene>
    <name evidence="2" type="ORF">NPX13_g1030</name>
</gene>
<dbReference type="EMBL" id="JANPWZ010000085">
    <property type="protein sequence ID" value="KAJ3579539.1"/>
    <property type="molecule type" value="Genomic_DNA"/>
</dbReference>
<protein>
    <submittedName>
        <fullName evidence="2">Uncharacterized protein</fullName>
    </submittedName>
</protein>
<proteinExistence type="predicted"/>
<accession>A0A9W8NMF4</accession>
<dbReference type="AlphaFoldDB" id="A0A9W8NMF4"/>
<evidence type="ECO:0000256" key="1">
    <source>
        <dbReference type="SAM" id="MobiDB-lite"/>
    </source>
</evidence>
<comment type="caution">
    <text evidence="2">The sequence shown here is derived from an EMBL/GenBank/DDBJ whole genome shotgun (WGS) entry which is preliminary data.</text>
</comment>
<name>A0A9W8NMF4_9PEZI</name>
<organism evidence="2 3">
    <name type="scientific">Xylaria arbuscula</name>
    <dbReference type="NCBI Taxonomy" id="114810"/>
    <lineage>
        <taxon>Eukaryota</taxon>
        <taxon>Fungi</taxon>
        <taxon>Dikarya</taxon>
        <taxon>Ascomycota</taxon>
        <taxon>Pezizomycotina</taxon>
        <taxon>Sordariomycetes</taxon>
        <taxon>Xylariomycetidae</taxon>
        <taxon>Xylariales</taxon>
        <taxon>Xylariaceae</taxon>
        <taxon>Xylaria</taxon>
    </lineage>
</organism>
<evidence type="ECO:0000313" key="2">
    <source>
        <dbReference type="EMBL" id="KAJ3579539.1"/>
    </source>
</evidence>
<dbReference type="Proteomes" id="UP001148614">
    <property type="component" value="Unassembled WGS sequence"/>
</dbReference>
<keyword evidence="3" id="KW-1185">Reference proteome</keyword>
<sequence length="72" mass="7500">MIPAGARSRAMLQPVTPMATATGRAAIVTDLDIRAAVQPCPSSERGTGIAQLKRTSTPLPKPIYLSDVSTPP</sequence>